<evidence type="ECO:0000259" key="2">
    <source>
        <dbReference type="Pfam" id="PF21106"/>
    </source>
</evidence>
<organism evidence="3 4">
    <name type="scientific">Bacillus badius</name>
    <dbReference type="NCBI Taxonomy" id="1455"/>
    <lineage>
        <taxon>Bacteria</taxon>
        <taxon>Bacillati</taxon>
        <taxon>Bacillota</taxon>
        <taxon>Bacilli</taxon>
        <taxon>Bacillales</taxon>
        <taxon>Bacillaceae</taxon>
        <taxon>Pseudobacillus</taxon>
    </lineage>
</organism>
<dbReference type="GO" id="GO:0032259">
    <property type="term" value="P:methylation"/>
    <property type="evidence" value="ECO:0007669"/>
    <property type="project" value="UniProtKB-KW"/>
</dbReference>
<dbReference type="InterPro" id="IPR003356">
    <property type="entry name" value="DNA_methylase_A-5"/>
</dbReference>
<dbReference type="SUPFAM" id="SSF53335">
    <property type="entry name" value="S-adenosyl-L-methionine-dependent methyltransferases"/>
    <property type="match status" value="1"/>
</dbReference>
<dbReference type="InterPro" id="IPR016843">
    <property type="entry name" value="S-AdoMet-dep_Ade-MeTrfase_prd"/>
</dbReference>
<evidence type="ECO:0000259" key="1">
    <source>
        <dbReference type="Pfam" id="PF02384"/>
    </source>
</evidence>
<dbReference type="InterPro" id="IPR048375">
    <property type="entry name" value="YtxK-like_N"/>
</dbReference>
<dbReference type="InterPro" id="IPR029063">
    <property type="entry name" value="SAM-dependent_MTases_sf"/>
</dbReference>
<keyword evidence="3" id="KW-0489">Methyltransferase</keyword>
<feature type="domain" description="YtxK-like N-terminal helical" evidence="2">
    <location>
        <begin position="8"/>
        <end position="87"/>
    </location>
</feature>
<dbReference type="Pfam" id="PF21106">
    <property type="entry name" value="YtxK_like"/>
    <property type="match status" value="1"/>
</dbReference>
<dbReference type="InterPro" id="IPR052933">
    <property type="entry name" value="DNA_Protect_Modify"/>
</dbReference>
<dbReference type="RefSeq" id="WP_041114011.1">
    <property type="nucleotide sequence ID" value="NZ_JARTHD010000009.1"/>
</dbReference>
<dbReference type="PANTHER" id="PTHR41313">
    <property type="entry name" value="ADENINE-SPECIFIC METHYLTRANSFERASE"/>
    <property type="match status" value="1"/>
</dbReference>
<dbReference type="Pfam" id="PF02384">
    <property type="entry name" value="N6_Mtase"/>
    <property type="match status" value="1"/>
</dbReference>
<dbReference type="CDD" id="cd02440">
    <property type="entry name" value="AdoMet_MTases"/>
    <property type="match status" value="1"/>
</dbReference>
<keyword evidence="3" id="KW-0808">Transferase</keyword>
<dbReference type="PIRSF" id="PIRSF026567">
    <property type="entry name" value="Adenine_mtase_bact_prd"/>
    <property type="match status" value="1"/>
</dbReference>
<reference evidence="3 4" key="1">
    <citation type="submission" date="2015-01" db="EMBL/GenBank/DDBJ databases">
        <title>Genome Assembly of Bacillus badius MTCC 1458.</title>
        <authorList>
            <person name="Verma A."/>
            <person name="Khatri I."/>
            <person name="Mual P."/>
            <person name="Subramanian S."/>
            <person name="Krishnamurthi S."/>
        </authorList>
    </citation>
    <scope>NUCLEOTIDE SEQUENCE [LARGE SCALE GENOMIC DNA]</scope>
    <source>
        <strain evidence="3 4">MTCC 1458</strain>
    </source>
</reference>
<accession>A0ABR5AUC9</accession>
<proteinExistence type="predicted"/>
<dbReference type="GO" id="GO:0008168">
    <property type="term" value="F:methyltransferase activity"/>
    <property type="evidence" value="ECO:0007669"/>
    <property type="project" value="UniProtKB-KW"/>
</dbReference>
<dbReference type="EMBL" id="JXLP01000012">
    <property type="protein sequence ID" value="KIL77778.1"/>
    <property type="molecule type" value="Genomic_DNA"/>
</dbReference>
<feature type="domain" description="DNA methylase adenine-specific" evidence="1">
    <location>
        <begin position="97"/>
        <end position="309"/>
    </location>
</feature>
<protein>
    <submittedName>
        <fullName evidence="3">Adenine-specific methyltransferase</fullName>
    </submittedName>
</protein>
<dbReference type="Gene3D" id="1.10.150.470">
    <property type="match status" value="1"/>
</dbReference>
<name>A0ABR5AUC9_BACBA</name>
<comment type="caution">
    <text evidence="3">The sequence shown here is derived from an EMBL/GenBank/DDBJ whole genome shotgun (WGS) entry which is preliminary data.</text>
</comment>
<dbReference type="Gene3D" id="3.40.50.150">
    <property type="entry name" value="Vaccinia Virus protein VP39"/>
    <property type="match status" value="1"/>
</dbReference>
<dbReference type="PRINTS" id="PR00507">
    <property type="entry name" value="N12N6MTFRASE"/>
</dbReference>
<evidence type="ECO:0000313" key="3">
    <source>
        <dbReference type="EMBL" id="KIL77778.1"/>
    </source>
</evidence>
<sequence length="330" mass="37741">MNDFSPIERLFNLFNKTAAILQQELECTYLDALAETAENLFQNQVLQEEMSDITKKRVWKQYEEVNLADYSKEEIRQAYQFAILKGMQKNVQPHHQMTPDSIGLFMSYLLEKFMSEKKEFTILDPAVGTGNLLMTVLNRQPEAAVAAAGVEVDDLLLKLAWCSANLIEQSIQFYNQDALEPLLIDPVDAVICDLPVGWYPNDARAANYELKADEGHSYAHHLFIEQSVKHTKPGGYLFLLIPNGLFEEAGAQQLHRFFQKHVHIQGLIQLPMSMFKNQQAAKSILILQKQQEGIPAPNQVFLAAMPSMKDRQAMQSVMMKMEAWFKENKR</sequence>
<dbReference type="Proteomes" id="UP000031982">
    <property type="component" value="Unassembled WGS sequence"/>
</dbReference>
<evidence type="ECO:0000313" key="4">
    <source>
        <dbReference type="Proteomes" id="UP000031982"/>
    </source>
</evidence>
<dbReference type="PANTHER" id="PTHR41313:SF1">
    <property type="entry name" value="DNA METHYLASE ADENINE-SPECIFIC DOMAIN-CONTAINING PROTEIN"/>
    <property type="match status" value="1"/>
</dbReference>
<keyword evidence="4" id="KW-1185">Reference proteome</keyword>
<gene>
    <name evidence="3" type="ORF">SD77_1107</name>
</gene>